<evidence type="ECO:0000256" key="4">
    <source>
        <dbReference type="ARBA" id="ARBA00023136"/>
    </source>
</evidence>
<reference evidence="8 9" key="1">
    <citation type="submission" date="2024-05" db="EMBL/GenBank/DDBJ databases">
        <authorList>
            <person name="Wallberg A."/>
        </authorList>
    </citation>
    <scope>NUCLEOTIDE SEQUENCE [LARGE SCALE GENOMIC DNA]</scope>
</reference>
<dbReference type="GO" id="GO:0016020">
    <property type="term" value="C:membrane"/>
    <property type="evidence" value="ECO:0007669"/>
    <property type="project" value="UniProtKB-SubCell"/>
</dbReference>
<accession>A0AAV2S5S6</accession>
<dbReference type="EMBL" id="CAXKWB010041510">
    <property type="protein sequence ID" value="CAL4156512.1"/>
    <property type="molecule type" value="Genomic_DNA"/>
</dbReference>
<dbReference type="PANTHER" id="PTHR45902:SF4">
    <property type="entry name" value="G-PROTEIN COUPLED RECEPTORS FAMILY 2 PROFILE 2 DOMAIN-CONTAINING PROTEIN"/>
    <property type="match status" value="1"/>
</dbReference>
<name>A0AAV2S5S6_MEGNR</name>
<dbReference type="Gene3D" id="4.10.410.20">
    <property type="match status" value="1"/>
</dbReference>
<evidence type="ECO:0000256" key="3">
    <source>
        <dbReference type="ARBA" id="ARBA00022989"/>
    </source>
</evidence>
<keyword evidence="9" id="KW-1185">Reference proteome</keyword>
<dbReference type="PANTHER" id="PTHR45902">
    <property type="entry name" value="LATROPHILIN RECEPTOR-LIKE PROTEIN A"/>
    <property type="match status" value="1"/>
</dbReference>
<feature type="non-terminal residue" evidence="8">
    <location>
        <position position="615"/>
    </location>
</feature>
<dbReference type="PROSITE" id="PS50261">
    <property type="entry name" value="G_PROTEIN_RECEP_F2_4"/>
    <property type="match status" value="1"/>
</dbReference>
<feature type="non-terminal residue" evidence="8">
    <location>
        <position position="1"/>
    </location>
</feature>
<dbReference type="GO" id="GO:0007166">
    <property type="term" value="P:cell surface receptor signaling pathway"/>
    <property type="evidence" value="ECO:0007669"/>
    <property type="project" value="InterPro"/>
</dbReference>
<dbReference type="Pfam" id="PF00002">
    <property type="entry name" value="7tm_2"/>
    <property type="match status" value="1"/>
</dbReference>
<organism evidence="8 9">
    <name type="scientific">Meganyctiphanes norvegica</name>
    <name type="common">Northern krill</name>
    <name type="synonym">Thysanopoda norvegica</name>
    <dbReference type="NCBI Taxonomy" id="48144"/>
    <lineage>
        <taxon>Eukaryota</taxon>
        <taxon>Metazoa</taxon>
        <taxon>Ecdysozoa</taxon>
        <taxon>Arthropoda</taxon>
        <taxon>Crustacea</taxon>
        <taxon>Multicrustacea</taxon>
        <taxon>Malacostraca</taxon>
        <taxon>Eumalacostraca</taxon>
        <taxon>Eucarida</taxon>
        <taxon>Euphausiacea</taxon>
        <taxon>Euphausiidae</taxon>
        <taxon>Meganyctiphanes</taxon>
    </lineage>
</organism>
<dbReference type="Proteomes" id="UP001497623">
    <property type="component" value="Unassembled WGS sequence"/>
</dbReference>
<evidence type="ECO:0000256" key="2">
    <source>
        <dbReference type="ARBA" id="ARBA00022692"/>
    </source>
</evidence>
<keyword evidence="4 5" id="KW-0472">Membrane</keyword>
<dbReference type="Gene3D" id="1.20.1070.10">
    <property type="entry name" value="Rhodopsin 7-helix transmembrane proteins"/>
    <property type="match status" value="1"/>
</dbReference>
<dbReference type="AlphaFoldDB" id="A0AAV2S5S6"/>
<feature type="signal peptide" evidence="6">
    <location>
        <begin position="1"/>
        <end position="25"/>
    </location>
</feature>
<keyword evidence="3 5" id="KW-1133">Transmembrane helix</keyword>
<gene>
    <name evidence="8" type="ORF">MNOR_LOCUS31729</name>
</gene>
<feature type="transmembrane region" description="Helical" evidence="5">
    <location>
        <begin position="491"/>
        <end position="513"/>
    </location>
</feature>
<feature type="domain" description="G-protein coupled receptors family 2 profile 2" evidence="7">
    <location>
        <begin position="489"/>
        <end position="615"/>
    </location>
</feature>
<feature type="transmembrane region" description="Helical" evidence="5">
    <location>
        <begin position="525"/>
        <end position="541"/>
    </location>
</feature>
<proteinExistence type="predicted"/>
<feature type="transmembrane region" description="Helical" evidence="5">
    <location>
        <begin position="561"/>
        <end position="581"/>
    </location>
</feature>
<keyword evidence="2 5" id="KW-0812">Transmembrane</keyword>
<keyword evidence="6" id="KW-0732">Signal</keyword>
<dbReference type="GO" id="GO:0004930">
    <property type="term" value="F:G protein-coupled receptor activity"/>
    <property type="evidence" value="ECO:0007669"/>
    <property type="project" value="InterPro"/>
</dbReference>
<feature type="transmembrane region" description="Helical" evidence="5">
    <location>
        <begin position="593"/>
        <end position="613"/>
    </location>
</feature>
<dbReference type="InterPro" id="IPR000832">
    <property type="entry name" value="GPCR_2_secretin-like"/>
</dbReference>
<feature type="chain" id="PRO_5043853298" description="G-protein coupled receptors family 2 profile 2 domain-containing protein" evidence="6">
    <location>
        <begin position="26"/>
        <end position="615"/>
    </location>
</feature>
<evidence type="ECO:0000313" key="9">
    <source>
        <dbReference type="Proteomes" id="UP001497623"/>
    </source>
</evidence>
<evidence type="ECO:0000313" key="8">
    <source>
        <dbReference type="EMBL" id="CAL4156512.1"/>
    </source>
</evidence>
<evidence type="ECO:0000256" key="6">
    <source>
        <dbReference type="SAM" id="SignalP"/>
    </source>
</evidence>
<dbReference type="InterPro" id="IPR017981">
    <property type="entry name" value="GPCR_2-like_7TM"/>
</dbReference>
<dbReference type="SUPFAM" id="SSF81321">
    <property type="entry name" value="Family A G protein-coupled receptor-like"/>
    <property type="match status" value="1"/>
</dbReference>
<dbReference type="InterPro" id="IPR053231">
    <property type="entry name" value="GPCR_LN-TM7"/>
</dbReference>
<sequence length="615" mass="71864">RTMLLGACSYMHVACVLVSVGWSSGKLPQSMHPQREYQLVPWEDLTHEVTLMTQNKNQCKPTHSNCFYNQTPYDPVQGTNGICLGSSVGPPRLCNCDDDCLRYGDCCLDMAEQHWGDGREEGSERYTCRPLRLFTFTGLKMVASCFPRYYSSTEEKFCLQNVPTEEYTYLLDLPVTSQLTNITYVNYYCAMCNEDHHQLHQWNITISCPTKEIARQFTLEQFMKKTEYQPGQRTWIRKIYIDKEHEMLNIHKQMLTCRYEAEEFEDPKAFAETFGGRLCMYPKSICDKRFIGSRKCIEQIDRCHPDWKDRLEIEKCSRYSMMMMYENEKGRIFYYKNPHCAKCNYINVDSTKFDCMTKCTRTVLPKWPPCFSALMDFKKRSECSEKDELWDPLHLKCNKIQCGSLFKLENGECIKNQEIYDLTRNSSLLDSSCPKIRIAEDEYMLRKDGSVFINRTKKVYIRGEFEYDINNTILICNDYYSQILNSPMLQLLTMIVLVISLISLSLHIAIFTIIPRHRNLPGKNLLSLTCSLFISQLLFLVNREATDNYSACVFVSSSMHYFWLASFCWMNVMSIDVCRTFTRKFYRGDSGGIRTYVIYSLYAWTVPLLVVTLGL</sequence>
<evidence type="ECO:0000259" key="7">
    <source>
        <dbReference type="PROSITE" id="PS50261"/>
    </source>
</evidence>
<comment type="subcellular location">
    <subcellularLocation>
        <location evidence="1">Membrane</location>
        <topology evidence="1">Multi-pass membrane protein</topology>
    </subcellularLocation>
</comment>
<comment type="caution">
    <text evidence="8">The sequence shown here is derived from an EMBL/GenBank/DDBJ whole genome shotgun (WGS) entry which is preliminary data.</text>
</comment>
<evidence type="ECO:0000256" key="1">
    <source>
        <dbReference type="ARBA" id="ARBA00004141"/>
    </source>
</evidence>
<protein>
    <recommendedName>
        <fullName evidence="7">G-protein coupled receptors family 2 profile 2 domain-containing protein</fullName>
    </recommendedName>
</protein>
<evidence type="ECO:0000256" key="5">
    <source>
        <dbReference type="SAM" id="Phobius"/>
    </source>
</evidence>